<reference evidence="3" key="1">
    <citation type="journal article" date="2019" name="Int. J. Syst. Evol. Microbiol.">
        <title>The Global Catalogue of Microorganisms (GCM) 10K type strain sequencing project: providing services to taxonomists for standard genome sequencing and annotation.</title>
        <authorList>
            <consortium name="The Broad Institute Genomics Platform"/>
            <consortium name="The Broad Institute Genome Sequencing Center for Infectious Disease"/>
            <person name="Wu L."/>
            <person name="Ma J."/>
        </authorList>
    </citation>
    <scope>NUCLEOTIDE SEQUENCE [LARGE SCALE GENOMIC DNA]</scope>
    <source>
        <strain evidence="3">JCM 17986</strain>
    </source>
</reference>
<dbReference type="Gene3D" id="1.10.287.1060">
    <property type="entry name" value="ESAT-6-like"/>
    <property type="match status" value="1"/>
</dbReference>
<gene>
    <name evidence="2" type="ORF">GCM10023205_44030</name>
</gene>
<comment type="caution">
    <text evidence="2">The sequence shown here is derived from an EMBL/GenBank/DDBJ whole genome shotgun (WGS) entry which is preliminary data.</text>
</comment>
<organism evidence="2 3">
    <name type="scientific">Yinghuangia aomiensis</name>
    <dbReference type="NCBI Taxonomy" id="676205"/>
    <lineage>
        <taxon>Bacteria</taxon>
        <taxon>Bacillati</taxon>
        <taxon>Actinomycetota</taxon>
        <taxon>Actinomycetes</taxon>
        <taxon>Kitasatosporales</taxon>
        <taxon>Streptomycetaceae</taxon>
        <taxon>Yinghuangia</taxon>
    </lineage>
</organism>
<keyword evidence="3" id="KW-1185">Reference proteome</keyword>
<dbReference type="RefSeq" id="WP_345677319.1">
    <property type="nucleotide sequence ID" value="NZ_BAABHS010000015.1"/>
</dbReference>
<accession>A0ABP9HKJ5</accession>
<evidence type="ECO:0000256" key="1">
    <source>
        <dbReference type="SAM" id="MobiDB-lite"/>
    </source>
</evidence>
<name>A0ABP9HKJ5_9ACTN</name>
<dbReference type="Proteomes" id="UP001500466">
    <property type="component" value="Unassembled WGS sequence"/>
</dbReference>
<proteinExistence type="predicted"/>
<evidence type="ECO:0008006" key="4">
    <source>
        <dbReference type="Google" id="ProtNLM"/>
    </source>
</evidence>
<dbReference type="EMBL" id="BAABHS010000015">
    <property type="protein sequence ID" value="GAA4972913.1"/>
    <property type="molecule type" value="Genomic_DNA"/>
</dbReference>
<feature type="compositionally biased region" description="Polar residues" evidence="1">
    <location>
        <begin position="93"/>
        <end position="104"/>
    </location>
</feature>
<sequence>MAGDFTVDFAWLDRLTAAFDGAARATDAALDALHETGPIRTGHKDLDKACDHFKGKWDDRVGDFQDRIGEFGKAVADSKTAYAATEQALTTSLSRITPTATDSPIRSALDPAGSGSPPSGTPLATPADGSIREVLG</sequence>
<protein>
    <recommendedName>
        <fullName evidence="4">Phasin protein</fullName>
    </recommendedName>
</protein>
<feature type="compositionally biased region" description="Low complexity" evidence="1">
    <location>
        <begin position="107"/>
        <end position="127"/>
    </location>
</feature>
<feature type="region of interest" description="Disordered" evidence="1">
    <location>
        <begin position="93"/>
        <end position="136"/>
    </location>
</feature>
<evidence type="ECO:0000313" key="2">
    <source>
        <dbReference type="EMBL" id="GAA4972913.1"/>
    </source>
</evidence>
<evidence type="ECO:0000313" key="3">
    <source>
        <dbReference type="Proteomes" id="UP001500466"/>
    </source>
</evidence>